<reference evidence="3" key="2">
    <citation type="submission" date="2021-04" db="EMBL/GenBank/DDBJ databases">
        <authorList>
            <person name="Gilroy R."/>
        </authorList>
    </citation>
    <scope>NUCLEOTIDE SEQUENCE</scope>
    <source>
        <strain evidence="3">USAMLcec2-132</strain>
    </source>
</reference>
<dbReference type="PROSITE" id="PS51257">
    <property type="entry name" value="PROKAR_LIPOPROTEIN"/>
    <property type="match status" value="1"/>
</dbReference>
<organism evidence="3 4">
    <name type="scientific">Candidatus Eisenbergiella merdavium</name>
    <dbReference type="NCBI Taxonomy" id="2838551"/>
    <lineage>
        <taxon>Bacteria</taxon>
        <taxon>Bacillati</taxon>
        <taxon>Bacillota</taxon>
        <taxon>Clostridia</taxon>
        <taxon>Lachnospirales</taxon>
        <taxon>Lachnospiraceae</taxon>
        <taxon>Eisenbergiella</taxon>
    </lineage>
</organism>
<feature type="domain" description="GerMN" evidence="2">
    <location>
        <begin position="207"/>
        <end position="293"/>
    </location>
</feature>
<name>A0A9D2SSQ9_9FIRM</name>
<evidence type="ECO:0000259" key="2">
    <source>
        <dbReference type="SMART" id="SM00909"/>
    </source>
</evidence>
<dbReference type="EMBL" id="DWWS01000072">
    <property type="protein sequence ID" value="HJC25802.1"/>
    <property type="molecule type" value="Genomic_DNA"/>
</dbReference>
<protein>
    <submittedName>
        <fullName evidence="3">GerMN domain-containing protein</fullName>
    </submittedName>
</protein>
<dbReference type="Proteomes" id="UP000823891">
    <property type="component" value="Unassembled WGS sequence"/>
</dbReference>
<feature type="chain" id="PRO_5039356961" evidence="1">
    <location>
        <begin position="23"/>
        <end position="329"/>
    </location>
</feature>
<dbReference type="Pfam" id="PF10646">
    <property type="entry name" value="Germane"/>
    <property type="match status" value="2"/>
</dbReference>
<feature type="domain" description="GerMN" evidence="2">
    <location>
        <begin position="66"/>
        <end position="151"/>
    </location>
</feature>
<feature type="signal peptide" evidence="1">
    <location>
        <begin position="1"/>
        <end position="22"/>
    </location>
</feature>
<gene>
    <name evidence="3" type="ORF">H9761_19255</name>
</gene>
<keyword evidence="1" id="KW-0732">Signal</keyword>
<proteinExistence type="predicted"/>
<reference evidence="3" key="1">
    <citation type="journal article" date="2021" name="PeerJ">
        <title>Extensive microbial diversity within the chicken gut microbiome revealed by metagenomics and culture.</title>
        <authorList>
            <person name="Gilroy R."/>
            <person name="Ravi A."/>
            <person name="Getino M."/>
            <person name="Pursley I."/>
            <person name="Horton D.L."/>
            <person name="Alikhan N.F."/>
            <person name="Baker D."/>
            <person name="Gharbi K."/>
            <person name="Hall N."/>
            <person name="Watson M."/>
            <person name="Adriaenssens E.M."/>
            <person name="Foster-Nyarko E."/>
            <person name="Jarju S."/>
            <person name="Secka A."/>
            <person name="Antonio M."/>
            <person name="Oren A."/>
            <person name="Chaudhuri R.R."/>
            <person name="La Ragione R."/>
            <person name="Hildebrand F."/>
            <person name="Pallen M.J."/>
        </authorList>
    </citation>
    <scope>NUCLEOTIDE SEQUENCE</scope>
    <source>
        <strain evidence="3">USAMLcec2-132</strain>
    </source>
</reference>
<evidence type="ECO:0000313" key="3">
    <source>
        <dbReference type="EMBL" id="HJC25802.1"/>
    </source>
</evidence>
<accession>A0A9D2SSQ9</accession>
<sequence length="329" mass="36191">MKMSNRYKKSALFCLFALLFLAGGCGRREQPESGKAYQIYYLNREETSVSSETIYLDEGLTQDEQIGALLNALQAAPEDVSLKASSGTAFQINSYRVDEGQLNIDVDESYRRLPATTEVLVRASLVKTLVQTEGINHVLMTVSGQSLTDNAGAAVGPMTADTFMDNAGDAINPYEMVTLTLYFANETGDRLVETTRTLEYNSNISVERLVMDCLVKGPDTDQAFPTVNPATKVLGVTVRDGICYVNLDETFLTQIYTVTPEVVIYSITNSLVELTSVNKVQIAISGKTDVVFRETFNLANLYERNLDLVGELPAETETEAATQTEEETQ</sequence>
<evidence type="ECO:0000313" key="4">
    <source>
        <dbReference type="Proteomes" id="UP000823891"/>
    </source>
</evidence>
<dbReference type="SMART" id="SM00909">
    <property type="entry name" value="Germane"/>
    <property type="match status" value="2"/>
</dbReference>
<comment type="caution">
    <text evidence="3">The sequence shown here is derived from an EMBL/GenBank/DDBJ whole genome shotgun (WGS) entry which is preliminary data.</text>
</comment>
<dbReference type="AlphaFoldDB" id="A0A9D2SSQ9"/>
<dbReference type="InterPro" id="IPR019606">
    <property type="entry name" value="GerMN"/>
</dbReference>
<evidence type="ECO:0000256" key="1">
    <source>
        <dbReference type="SAM" id="SignalP"/>
    </source>
</evidence>